<evidence type="ECO:0000256" key="1">
    <source>
        <dbReference type="SAM" id="Phobius"/>
    </source>
</evidence>
<protein>
    <recommendedName>
        <fullName evidence="4">Solute carrier family 40 protein</fullName>
    </recommendedName>
</protein>
<evidence type="ECO:0008006" key="4">
    <source>
        <dbReference type="Google" id="ProtNLM"/>
    </source>
</evidence>
<sequence>MDLCGDLTHDEAAGASFELTDRARARAAAAQKQHGAWRLWSVYAFTMMDLLSHNVIMLLAWFTTAYVIPVYLAIHLVSWPWQAVRAPLLWLPECSSLRGDPCSVASVVSVLLRLAVLIFWFCAVSFPVESLRRSICFHFDDPGYYSGAECQNLPAWLRTPWWSDNATCVARASRYERCFDEVPWYLQGQCNSRAGGCARTARFFVFSDAAGFLSICVRCSSLLALALVLLEWGFYCLCACCPGTSYEPLPDHSLEAVPRPDPGLWPRLMLVKLIGLFMLDVVSDVNGIVQFVLTGNFKFAAISSLVFIYSAGQQIASGGIQKFLRALGPSLAACQPTDELQALMLSEMTVEAPLQFMLQFYTFTYVLSSDWATYSFVFSLLLSLLSVTDAAYQLIQLELIQVQALHLAEVESSRGGHTAITRVP</sequence>
<evidence type="ECO:0000313" key="3">
    <source>
        <dbReference type="Proteomes" id="UP001642464"/>
    </source>
</evidence>
<reference evidence="2 3" key="1">
    <citation type="submission" date="2024-02" db="EMBL/GenBank/DDBJ databases">
        <authorList>
            <person name="Chen Y."/>
            <person name="Shah S."/>
            <person name="Dougan E. K."/>
            <person name="Thang M."/>
            <person name="Chan C."/>
        </authorList>
    </citation>
    <scope>NUCLEOTIDE SEQUENCE [LARGE SCALE GENOMIC DNA]</scope>
</reference>
<accession>A0ABP0I931</accession>
<dbReference type="Proteomes" id="UP001642464">
    <property type="component" value="Unassembled WGS sequence"/>
</dbReference>
<organism evidence="2 3">
    <name type="scientific">Durusdinium trenchii</name>
    <dbReference type="NCBI Taxonomy" id="1381693"/>
    <lineage>
        <taxon>Eukaryota</taxon>
        <taxon>Sar</taxon>
        <taxon>Alveolata</taxon>
        <taxon>Dinophyceae</taxon>
        <taxon>Suessiales</taxon>
        <taxon>Symbiodiniaceae</taxon>
        <taxon>Durusdinium</taxon>
    </lineage>
</organism>
<gene>
    <name evidence="2" type="ORF">SCF082_LOCUS5650</name>
</gene>
<keyword evidence="1" id="KW-0812">Transmembrane</keyword>
<keyword evidence="1" id="KW-1133">Transmembrane helix</keyword>
<feature type="transmembrane region" description="Helical" evidence="1">
    <location>
        <begin position="103"/>
        <end position="124"/>
    </location>
</feature>
<comment type="caution">
    <text evidence="2">The sequence shown here is derived from an EMBL/GenBank/DDBJ whole genome shotgun (WGS) entry which is preliminary data.</text>
</comment>
<dbReference type="EMBL" id="CAXAMM010003069">
    <property type="protein sequence ID" value="CAK8998436.1"/>
    <property type="molecule type" value="Genomic_DNA"/>
</dbReference>
<proteinExistence type="predicted"/>
<name>A0ABP0I931_9DINO</name>
<keyword evidence="1" id="KW-0472">Membrane</keyword>
<feature type="transmembrane region" description="Helical" evidence="1">
    <location>
        <begin position="55"/>
        <end position="83"/>
    </location>
</feature>
<keyword evidence="3" id="KW-1185">Reference proteome</keyword>
<evidence type="ECO:0000313" key="2">
    <source>
        <dbReference type="EMBL" id="CAK8998436.1"/>
    </source>
</evidence>